<protein>
    <recommendedName>
        <fullName evidence="4">Arginine transporter</fullName>
    </recommendedName>
</protein>
<dbReference type="RefSeq" id="WP_245737503.1">
    <property type="nucleotide sequence ID" value="NZ_FNZQ01000001.1"/>
</dbReference>
<evidence type="ECO:0000313" key="3">
    <source>
        <dbReference type="Proteomes" id="UP000199283"/>
    </source>
</evidence>
<reference evidence="2 3" key="1">
    <citation type="submission" date="2016-10" db="EMBL/GenBank/DDBJ databases">
        <authorList>
            <person name="de Groot N.N."/>
        </authorList>
    </citation>
    <scope>NUCLEOTIDE SEQUENCE [LARGE SCALE GENOMIC DNA]</scope>
    <source>
        <strain evidence="2 3">DSM 14858</strain>
    </source>
</reference>
<dbReference type="Proteomes" id="UP000199283">
    <property type="component" value="Unassembled WGS sequence"/>
</dbReference>
<dbReference type="PROSITE" id="PS51257">
    <property type="entry name" value="PROKAR_LIPOPROTEIN"/>
    <property type="match status" value="1"/>
</dbReference>
<accession>A0A1H7IPB7</accession>
<dbReference type="EMBL" id="FNZQ01000001">
    <property type="protein sequence ID" value="SEK64351.1"/>
    <property type="molecule type" value="Genomic_DNA"/>
</dbReference>
<evidence type="ECO:0000313" key="2">
    <source>
        <dbReference type="EMBL" id="SEK64351.1"/>
    </source>
</evidence>
<keyword evidence="1" id="KW-0732">Signal</keyword>
<organism evidence="2 3">
    <name type="scientific">Jannaschia helgolandensis</name>
    <dbReference type="NCBI Taxonomy" id="188906"/>
    <lineage>
        <taxon>Bacteria</taxon>
        <taxon>Pseudomonadati</taxon>
        <taxon>Pseudomonadota</taxon>
        <taxon>Alphaproteobacteria</taxon>
        <taxon>Rhodobacterales</taxon>
        <taxon>Roseobacteraceae</taxon>
        <taxon>Jannaschia</taxon>
    </lineage>
</organism>
<sequence>MNPIKKAPLALLLVLSACGGSGAVGGGPRDAPIRSFATGPIYSACNASDRNAASRSLCGCIQASANTILSKGEQSRAVQFFRDPQKAQDVRQSERARDERFWKRYRQFVEVSERACA</sequence>
<proteinExistence type="predicted"/>
<name>A0A1H7IPB7_9RHOB</name>
<keyword evidence="3" id="KW-1185">Reference proteome</keyword>
<evidence type="ECO:0000256" key="1">
    <source>
        <dbReference type="SAM" id="SignalP"/>
    </source>
</evidence>
<evidence type="ECO:0008006" key="4">
    <source>
        <dbReference type="Google" id="ProtNLM"/>
    </source>
</evidence>
<dbReference type="AlphaFoldDB" id="A0A1H7IPB7"/>
<feature type="chain" id="PRO_5011679988" description="Arginine transporter" evidence="1">
    <location>
        <begin position="24"/>
        <end position="117"/>
    </location>
</feature>
<feature type="signal peptide" evidence="1">
    <location>
        <begin position="1"/>
        <end position="23"/>
    </location>
</feature>
<dbReference type="STRING" id="188906.SAMN04488526_1129"/>
<gene>
    <name evidence="2" type="ORF">SAMN04488526_1129</name>
</gene>